<name>A0ABV9BQT8_9ACTN</name>
<organism evidence="2 3">
    <name type="scientific">Streptomyces ehimensis</name>
    <dbReference type="NCBI Taxonomy" id="68195"/>
    <lineage>
        <taxon>Bacteria</taxon>
        <taxon>Bacillati</taxon>
        <taxon>Actinomycetota</taxon>
        <taxon>Actinomycetes</taxon>
        <taxon>Kitasatosporales</taxon>
        <taxon>Streptomycetaceae</taxon>
        <taxon>Streptomyces</taxon>
    </lineage>
</organism>
<reference evidence="3" key="1">
    <citation type="journal article" date="2019" name="Int. J. Syst. Evol. Microbiol.">
        <title>The Global Catalogue of Microorganisms (GCM) 10K type strain sequencing project: providing services to taxonomists for standard genome sequencing and annotation.</title>
        <authorList>
            <consortium name="The Broad Institute Genomics Platform"/>
            <consortium name="The Broad Institute Genome Sequencing Center for Infectious Disease"/>
            <person name="Wu L."/>
            <person name="Ma J."/>
        </authorList>
    </citation>
    <scope>NUCLEOTIDE SEQUENCE [LARGE SCALE GENOMIC DNA]</scope>
    <source>
        <strain evidence="3">CECT 8064</strain>
    </source>
</reference>
<dbReference type="EMBL" id="JBHSFS010000013">
    <property type="protein sequence ID" value="MFC4516301.1"/>
    <property type="molecule type" value="Genomic_DNA"/>
</dbReference>
<dbReference type="InterPro" id="IPR046723">
    <property type="entry name" value="DUF6615"/>
</dbReference>
<feature type="region of interest" description="Disordered" evidence="1">
    <location>
        <begin position="276"/>
        <end position="310"/>
    </location>
</feature>
<protein>
    <submittedName>
        <fullName evidence="2">DUF6615 family protein</fullName>
    </submittedName>
</protein>
<sequence>MDTAAIDTWGRIEFGRLPGRRFDEASVTDNLLFTLQNQVPGLLTYQSSQVQERDSGADWEWWIGDDQAGWLCLRIQAKRVYEDNTYRMLKHRGAGEDAFQYDTLIKGCNPDQARYAFHVFYNGWPEGTFEEGTYWAPPARWNACPGLSSYKDCKHAEPRHYGCAIISSSDVKKLSDSDITAPAAGRFRVQKYLSAAVPWSYAFGFPPWDPKREGKRWHPKLDRGDWVDRVHGTLEVLTRRGGARGARDASGHLGEIPIDRDQRTFELPSYVEAMRRSTPGRFEPASEDEAPAAPQTVIVERKPKRARKRK</sequence>
<dbReference type="Pfam" id="PF20320">
    <property type="entry name" value="DUF6615"/>
    <property type="match status" value="1"/>
</dbReference>
<keyword evidence="3" id="KW-1185">Reference proteome</keyword>
<dbReference type="Proteomes" id="UP001595990">
    <property type="component" value="Unassembled WGS sequence"/>
</dbReference>
<evidence type="ECO:0000256" key="1">
    <source>
        <dbReference type="SAM" id="MobiDB-lite"/>
    </source>
</evidence>
<evidence type="ECO:0000313" key="2">
    <source>
        <dbReference type="EMBL" id="MFC4516301.1"/>
    </source>
</evidence>
<evidence type="ECO:0000313" key="3">
    <source>
        <dbReference type="Proteomes" id="UP001595990"/>
    </source>
</evidence>
<comment type="caution">
    <text evidence="2">The sequence shown here is derived from an EMBL/GenBank/DDBJ whole genome shotgun (WGS) entry which is preliminary data.</text>
</comment>
<proteinExistence type="predicted"/>
<gene>
    <name evidence="2" type="ORF">ACFPEN_25585</name>
</gene>
<dbReference type="RefSeq" id="WP_417923518.1">
    <property type="nucleotide sequence ID" value="NZ_JBHSFS010000013.1"/>
</dbReference>
<accession>A0ABV9BQT8</accession>